<keyword evidence="8" id="KW-1185">Reference proteome</keyword>
<dbReference type="Proteomes" id="UP001630127">
    <property type="component" value="Unassembled WGS sequence"/>
</dbReference>
<comment type="subcellular location">
    <subcellularLocation>
        <location evidence="1">Nucleus</location>
    </subcellularLocation>
</comment>
<evidence type="ECO:0000256" key="1">
    <source>
        <dbReference type="ARBA" id="ARBA00004123"/>
    </source>
</evidence>
<evidence type="ECO:0000313" key="7">
    <source>
        <dbReference type="EMBL" id="KAL3531783.1"/>
    </source>
</evidence>
<dbReference type="Pfam" id="PF23176">
    <property type="entry name" value="bHLH_LHW"/>
    <property type="match status" value="1"/>
</dbReference>
<feature type="compositionally biased region" description="Basic and acidic residues" evidence="5">
    <location>
        <begin position="538"/>
        <end position="557"/>
    </location>
</feature>
<feature type="domain" description="BHLH" evidence="6">
    <location>
        <begin position="544"/>
        <end position="593"/>
    </location>
</feature>
<evidence type="ECO:0000259" key="6">
    <source>
        <dbReference type="PROSITE" id="PS50888"/>
    </source>
</evidence>
<reference evidence="7 8" key="1">
    <citation type="submission" date="2024-11" db="EMBL/GenBank/DDBJ databases">
        <title>A near-complete genome assembly of Cinchona calisaya.</title>
        <authorList>
            <person name="Lian D.C."/>
            <person name="Zhao X.W."/>
            <person name="Wei L."/>
        </authorList>
    </citation>
    <scope>NUCLEOTIDE SEQUENCE [LARGE SCALE GENOMIC DNA]</scope>
    <source>
        <tissue evidence="7">Nenye</tissue>
    </source>
</reference>
<sequence length="730" mass="81699">MMLTPLREFLQSLCSNSPWDYAVFWKFQQRQNQMLLVWDDGLFDFSKPIDLTEGIMQSVSFNSSNERFSSACALSPQNGNLGDCPIEVAMAEMSSTYYVMGKGLVGEVACTESPSWIFVDNFMAGRFNCNLISECPNELFHQFVAGVKTMLLVPLVPHGVLQLGSLDMVLEDATQVINVKHKFYAHLQFGACFSPFMSDRNLQVQPTELMCTYMENFGESSCTAMIKIDEDLKVLGTAGIEGQQMLNTNQIMSTVQHSDEIFQKGRIIDQGSENKINMQSVSLVDVAMPFDHQIWEISESEMMQNLIGSCVNAELDCFSNEELVCFSNFSGYRLWNSENPVDKIMHPCPNDGIMEPSFVVKDCKTASRENGSQNLKFPTDCELHKALGHVLLNHADLDLSNVSASASSVSKEDTIHINDPSAWGLNKNKVENLLEAVVTNASCISDNSSSNRSLCATSFKLSSMKFGSSQVEEGASREENHVPLSCVTSAFSGDRNLAIASSPSASSFGNVLNDLLEQQPQKTGNGPVCLTKVSKLTEANKRRARSNDNQKPRPRDRQLIQDRLKELRELVPNGAKCSIDGLLDKTIKHMQFLASVTDQADKIRQHIVKKESNQKDVKLPIVESTQNGTSWALEFENEKQTCPVMVKDLEYPGHMLIEMLCNDHGRFLEIADVIHRLELTILKGAMERRSDESAWAHFIVEASESFHRLDIFWPLMQLLQQNRNQISSKI</sequence>
<organism evidence="7 8">
    <name type="scientific">Cinchona calisaya</name>
    <dbReference type="NCBI Taxonomy" id="153742"/>
    <lineage>
        <taxon>Eukaryota</taxon>
        <taxon>Viridiplantae</taxon>
        <taxon>Streptophyta</taxon>
        <taxon>Embryophyta</taxon>
        <taxon>Tracheophyta</taxon>
        <taxon>Spermatophyta</taxon>
        <taxon>Magnoliopsida</taxon>
        <taxon>eudicotyledons</taxon>
        <taxon>Gunneridae</taxon>
        <taxon>Pentapetalae</taxon>
        <taxon>asterids</taxon>
        <taxon>lamiids</taxon>
        <taxon>Gentianales</taxon>
        <taxon>Rubiaceae</taxon>
        <taxon>Cinchonoideae</taxon>
        <taxon>Cinchoneae</taxon>
        <taxon>Cinchona</taxon>
    </lineage>
</organism>
<keyword evidence="3" id="KW-0804">Transcription</keyword>
<evidence type="ECO:0000256" key="3">
    <source>
        <dbReference type="ARBA" id="ARBA00023163"/>
    </source>
</evidence>
<keyword evidence="2" id="KW-0805">Transcription regulation</keyword>
<accession>A0ABD3AL12</accession>
<comment type="caution">
    <text evidence="7">The sequence shown here is derived from an EMBL/GenBank/DDBJ whole genome shotgun (WGS) entry which is preliminary data.</text>
</comment>
<dbReference type="GO" id="GO:0005634">
    <property type="term" value="C:nucleus"/>
    <property type="evidence" value="ECO:0007669"/>
    <property type="project" value="UniProtKB-SubCell"/>
</dbReference>
<evidence type="ECO:0000256" key="4">
    <source>
        <dbReference type="ARBA" id="ARBA00023242"/>
    </source>
</evidence>
<dbReference type="PANTHER" id="PTHR46196:SF3">
    <property type="entry name" value="TRANSCRIPTION FACTOR LHW-LIKE ISOFORM X1"/>
    <property type="match status" value="1"/>
</dbReference>
<proteinExistence type="predicted"/>
<dbReference type="InterPro" id="IPR025610">
    <property type="entry name" value="MYC/MYB_N"/>
</dbReference>
<protein>
    <recommendedName>
        <fullName evidence="6">BHLH domain-containing protein</fullName>
    </recommendedName>
</protein>
<dbReference type="InterPro" id="IPR011598">
    <property type="entry name" value="bHLH_dom"/>
</dbReference>
<gene>
    <name evidence="7" type="ORF">ACH5RR_005304</name>
</gene>
<evidence type="ECO:0000256" key="2">
    <source>
        <dbReference type="ARBA" id="ARBA00023015"/>
    </source>
</evidence>
<dbReference type="AlphaFoldDB" id="A0ABD3AL12"/>
<dbReference type="Pfam" id="PF14215">
    <property type="entry name" value="bHLH-MYC_N"/>
    <property type="match status" value="1"/>
</dbReference>
<evidence type="ECO:0000313" key="8">
    <source>
        <dbReference type="Proteomes" id="UP001630127"/>
    </source>
</evidence>
<evidence type="ECO:0000256" key="5">
    <source>
        <dbReference type="SAM" id="MobiDB-lite"/>
    </source>
</evidence>
<dbReference type="InterPro" id="IPR043561">
    <property type="entry name" value="LHW-like"/>
</dbReference>
<feature type="region of interest" description="Disordered" evidence="5">
    <location>
        <begin position="537"/>
        <end position="557"/>
    </location>
</feature>
<keyword evidence="4" id="KW-0539">Nucleus</keyword>
<name>A0ABD3AL12_9GENT</name>
<dbReference type="PANTHER" id="PTHR46196">
    <property type="entry name" value="TRANSCRIPTION FACTOR BHLH155-LIKE ISOFORM X1-RELATED"/>
    <property type="match status" value="1"/>
</dbReference>
<dbReference type="PROSITE" id="PS50888">
    <property type="entry name" value="BHLH"/>
    <property type="match status" value="1"/>
</dbReference>
<dbReference type="EMBL" id="JBJUIK010000003">
    <property type="protein sequence ID" value="KAL3531783.1"/>
    <property type="molecule type" value="Genomic_DNA"/>
</dbReference>